<gene>
    <name evidence="2" type="ORF">NW755_000605</name>
</gene>
<evidence type="ECO:0000313" key="2">
    <source>
        <dbReference type="EMBL" id="KAJ4197911.1"/>
    </source>
</evidence>
<evidence type="ECO:0000256" key="1">
    <source>
        <dbReference type="SAM" id="MobiDB-lite"/>
    </source>
</evidence>
<dbReference type="EMBL" id="JAOQAV010000001">
    <property type="protein sequence ID" value="KAJ4197911.1"/>
    <property type="molecule type" value="Genomic_DNA"/>
</dbReference>
<comment type="caution">
    <text evidence="2">The sequence shown here is derived from an EMBL/GenBank/DDBJ whole genome shotgun (WGS) entry which is preliminary data.</text>
</comment>
<evidence type="ECO:0000313" key="3">
    <source>
        <dbReference type="Proteomes" id="UP001152087"/>
    </source>
</evidence>
<accession>A0A9W8V5M1</accession>
<protein>
    <submittedName>
        <fullName evidence="2">Uncharacterized protein</fullName>
    </submittedName>
</protein>
<sequence>MIGSSGVTWFDGDWRLHLASQHQKFRVQAKMAQAASHRTGRRKLVPRAQVRSRRSVLFLQAPGREQVRIPKVKSERSDSRTMRRWMPVPHAQPALGCRTASAKATSDAARQTKRLPGQEAKQASEQEEPGLPGDGKFEVTDESTRDR</sequence>
<feature type="region of interest" description="Disordered" evidence="1">
    <location>
        <begin position="71"/>
        <end position="147"/>
    </location>
</feature>
<keyword evidence="3" id="KW-1185">Reference proteome</keyword>
<dbReference type="Proteomes" id="UP001152087">
    <property type="component" value="Unassembled WGS sequence"/>
</dbReference>
<organism evidence="2 3">
    <name type="scientific">Fusarium falciforme</name>
    <dbReference type="NCBI Taxonomy" id="195108"/>
    <lineage>
        <taxon>Eukaryota</taxon>
        <taxon>Fungi</taxon>
        <taxon>Dikarya</taxon>
        <taxon>Ascomycota</taxon>
        <taxon>Pezizomycotina</taxon>
        <taxon>Sordariomycetes</taxon>
        <taxon>Hypocreomycetidae</taxon>
        <taxon>Hypocreales</taxon>
        <taxon>Nectriaceae</taxon>
        <taxon>Fusarium</taxon>
        <taxon>Fusarium solani species complex</taxon>
    </lineage>
</organism>
<reference evidence="2" key="1">
    <citation type="submission" date="2022-09" db="EMBL/GenBank/DDBJ databases">
        <title>Fusarium specimens isolated from Avocado Roots.</title>
        <authorList>
            <person name="Stajich J."/>
            <person name="Roper C."/>
            <person name="Heimlech-Rivalta G."/>
        </authorList>
    </citation>
    <scope>NUCLEOTIDE SEQUENCE</scope>
    <source>
        <strain evidence="2">A02</strain>
    </source>
</reference>
<name>A0A9W8V5M1_9HYPO</name>
<proteinExistence type="predicted"/>
<feature type="compositionally biased region" description="Basic and acidic residues" evidence="1">
    <location>
        <begin position="71"/>
        <end position="81"/>
    </location>
</feature>
<feature type="compositionally biased region" description="Basic and acidic residues" evidence="1">
    <location>
        <begin position="135"/>
        <end position="147"/>
    </location>
</feature>
<dbReference type="AlphaFoldDB" id="A0A9W8V5M1"/>